<keyword evidence="2" id="KW-1185">Reference proteome</keyword>
<name>A0A183UV52_TOXCA</name>
<dbReference type="EMBL" id="UYWY01021234">
    <property type="protein sequence ID" value="VDM43693.1"/>
    <property type="molecule type" value="Genomic_DNA"/>
</dbReference>
<proteinExistence type="predicted"/>
<evidence type="ECO:0000313" key="3">
    <source>
        <dbReference type="WBParaSite" id="TCNE_0001237201-mRNA-1"/>
    </source>
</evidence>
<evidence type="ECO:0000313" key="2">
    <source>
        <dbReference type="Proteomes" id="UP000050794"/>
    </source>
</evidence>
<gene>
    <name evidence="1" type="ORF">TCNE_LOCUS12372</name>
</gene>
<accession>A0A183UV52</accession>
<organism evidence="2 3">
    <name type="scientific">Toxocara canis</name>
    <name type="common">Canine roundworm</name>
    <dbReference type="NCBI Taxonomy" id="6265"/>
    <lineage>
        <taxon>Eukaryota</taxon>
        <taxon>Metazoa</taxon>
        <taxon>Ecdysozoa</taxon>
        <taxon>Nematoda</taxon>
        <taxon>Chromadorea</taxon>
        <taxon>Rhabditida</taxon>
        <taxon>Spirurina</taxon>
        <taxon>Ascaridomorpha</taxon>
        <taxon>Ascaridoidea</taxon>
        <taxon>Toxocaridae</taxon>
        <taxon>Toxocara</taxon>
    </lineage>
</organism>
<sequence length="136" mass="15381">MAATTPKWNASTQRHKLRIEAKHLRDVSNKNESAQILAPRTFMRRALSGLDVHERLNQMAYRDHETNARSPQSFVYLHLLPSQAFALEGSTLGGCAPASMLSVLKLAAEAQSHFDLILRIIVLRHVQRHRFLLFAA</sequence>
<dbReference type="WBParaSite" id="TCNE_0001237201-mRNA-1">
    <property type="protein sequence ID" value="TCNE_0001237201-mRNA-1"/>
    <property type="gene ID" value="TCNE_0001237201"/>
</dbReference>
<reference evidence="3" key="1">
    <citation type="submission" date="2016-06" db="UniProtKB">
        <authorList>
            <consortium name="WormBaseParasite"/>
        </authorList>
    </citation>
    <scope>IDENTIFICATION</scope>
</reference>
<reference evidence="1 2" key="2">
    <citation type="submission" date="2018-11" db="EMBL/GenBank/DDBJ databases">
        <authorList>
            <consortium name="Pathogen Informatics"/>
        </authorList>
    </citation>
    <scope>NUCLEOTIDE SEQUENCE [LARGE SCALE GENOMIC DNA]</scope>
</reference>
<dbReference type="AlphaFoldDB" id="A0A183UV52"/>
<protein>
    <submittedName>
        <fullName evidence="1 3">Uncharacterized protein</fullName>
    </submittedName>
</protein>
<evidence type="ECO:0000313" key="1">
    <source>
        <dbReference type="EMBL" id="VDM43693.1"/>
    </source>
</evidence>
<dbReference type="Proteomes" id="UP000050794">
    <property type="component" value="Unassembled WGS sequence"/>
</dbReference>